<dbReference type="RefSeq" id="WP_015301021.1">
    <property type="nucleotide sequence ID" value="NC_019964.1"/>
</dbReference>
<feature type="transmembrane region" description="Helical" evidence="1">
    <location>
        <begin position="112"/>
        <end position="132"/>
    </location>
</feature>
<dbReference type="eggNOG" id="arCOG10747">
    <property type="taxonomic scope" value="Archaea"/>
</dbReference>
<feature type="transmembrane region" description="Helical" evidence="1">
    <location>
        <begin position="191"/>
        <end position="213"/>
    </location>
</feature>
<evidence type="ECO:0000313" key="2">
    <source>
        <dbReference type="EMBL" id="AGB16393.1"/>
    </source>
</evidence>
<evidence type="ECO:0000256" key="1">
    <source>
        <dbReference type="SAM" id="Phobius"/>
    </source>
</evidence>
<dbReference type="OrthoDB" id="203414at2157"/>
<keyword evidence="3" id="KW-1185">Reference proteome</keyword>
<feature type="transmembrane region" description="Helical" evidence="1">
    <location>
        <begin position="20"/>
        <end position="43"/>
    </location>
</feature>
<accession>L0IC48</accession>
<organism evidence="2 3">
    <name type="scientific">Halovivax ruber (strain DSM 18193 / JCM 13892 / XH-70)</name>
    <dbReference type="NCBI Taxonomy" id="797302"/>
    <lineage>
        <taxon>Archaea</taxon>
        <taxon>Methanobacteriati</taxon>
        <taxon>Methanobacteriota</taxon>
        <taxon>Stenosarchaea group</taxon>
        <taxon>Halobacteria</taxon>
        <taxon>Halobacteriales</taxon>
        <taxon>Natrialbaceae</taxon>
        <taxon>Halovivax</taxon>
    </lineage>
</organism>
<protein>
    <submittedName>
        <fullName evidence="2">Uncharacterized protein</fullName>
    </submittedName>
</protein>
<keyword evidence="1" id="KW-1133">Transmembrane helix</keyword>
<evidence type="ECO:0000313" key="3">
    <source>
        <dbReference type="Proteomes" id="UP000010846"/>
    </source>
</evidence>
<reference evidence="2" key="1">
    <citation type="submission" date="2011-09" db="EMBL/GenBank/DDBJ databases">
        <title>Complete sequence of Halovivax ruber XH-70.</title>
        <authorList>
            <consortium name="US DOE Joint Genome Institute"/>
            <person name="Lucas S."/>
            <person name="Han J."/>
            <person name="Lapidus A."/>
            <person name="Cheng J.-F."/>
            <person name="Goodwin L."/>
            <person name="Pitluck S."/>
            <person name="Peters L."/>
            <person name="Mikhailova N."/>
            <person name="Davenport K."/>
            <person name="Detter J.C."/>
            <person name="Han C."/>
            <person name="Tapia R."/>
            <person name="Land M."/>
            <person name="Hauser L."/>
            <person name="Kyrpides N."/>
            <person name="Ivanova N."/>
            <person name="Pagani I."/>
            <person name="Sproer C."/>
            <person name="Anderson I."/>
            <person name="Woyke T."/>
        </authorList>
    </citation>
    <scope>NUCLEOTIDE SEQUENCE</scope>
    <source>
        <strain evidence="2">XH-70</strain>
    </source>
</reference>
<feature type="transmembrane region" description="Helical" evidence="1">
    <location>
        <begin position="82"/>
        <end position="100"/>
    </location>
</feature>
<feature type="transmembrane region" description="Helical" evidence="1">
    <location>
        <begin position="49"/>
        <end position="70"/>
    </location>
</feature>
<proteinExistence type="predicted"/>
<dbReference type="GeneID" id="14377253"/>
<name>L0IC48_HALRX</name>
<keyword evidence="1" id="KW-0812">Transmembrane</keyword>
<dbReference type="EMBL" id="CP003050">
    <property type="protein sequence ID" value="AGB16393.1"/>
    <property type="molecule type" value="Genomic_DNA"/>
</dbReference>
<dbReference type="AlphaFoldDB" id="L0IC48"/>
<dbReference type="Proteomes" id="UP000010846">
    <property type="component" value="Chromosome"/>
</dbReference>
<dbReference type="KEGG" id="hru:Halru_1794"/>
<keyword evidence="1" id="KW-0472">Membrane</keyword>
<feature type="transmembrane region" description="Helical" evidence="1">
    <location>
        <begin position="144"/>
        <end position="171"/>
    </location>
</feature>
<sequence>MSVHRGTEYVRRTGRRTGRLTTAFWVAVVDAATIGGWFTLLVLESRTLYTALAGLAVLCFGAVLRTGFVASSASRRCDPTDPLWLFVSALYAAIWVFWLLTAEALGGRVGVLLSGCGLVVALLLHFGISTVLARPTEPFSVRRLSVQVLTLTPALSLAVGATTLLGIGWLAEPATYTTTAAIAGRTIVVELHALVHGGSVLACCSFVGTHRLLSRIRS</sequence>
<dbReference type="HOGENOM" id="CLU_1302660_0_0_2"/>
<gene>
    <name evidence="2" type="ordered locus">Halru_1794</name>
</gene>